<evidence type="ECO:0000256" key="8">
    <source>
        <dbReference type="ARBA" id="ARBA00048679"/>
    </source>
</evidence>
<gene>
    <name evidence="10" type="ORF">Slati_4421000</name>
</gene>
<comment type="catalytic activity">
    <reaction evidence="7">
        <text>L-threonyl-[protein] + ATP = O-phospho-L-threonyl-[protein] + ADP + H(+)</text>
        <dbReference type="Rhea" id="RHEA:46608"/>
        <dbReference type="Rhea" id="RHEA-COMP:11060"/>
        <dbReference type="Rhea" id="RHEA-COMP:11605"/>
        <dbReference type="ChEBI" id="CHEBI:15378"/>
        <dbReference type="ChEBI" id="CHEBI:30013"/>
        <dbReference type="ChEBI" id="CHEBI:30616"/>
        <dbReference type="ChEBI" id="CHEBI:61977"/>
        <dbReference type="ChEBI" id="CHEBI:456216"/>
        <dbReference type="EC" id="2.7.11.1"/>
    </reaction>
</comment>
<keyword evidence="6" id="KW-0067">ATP-binding</keyword>
<evidence type="ECO:0000256" key="1">
    <source>
        <dbReference type="ARBA" id="ARBA00012513"/>
    </source>
</evidence>
<evidence type="ECO:0000256" key="5">
    <source>
        <dbReference type="ARBA" id="ARBA00022777"/>
    </source>
</evidence>
<dbReference type="InterPro" id="IPR050588">
    <property type="entry name" value="WNK_Ser-Thr_kinase"/>
</dbReference>
<dbReference type="PANTHER" id="PTHR13902">
    <property type="entry name" value="SERINE/THREONINE-PROTEIN KINASE WNK WITH NO LYSINE -RELATED"/>
    <property type="match status" value="1"/>
</dbReference>
<evidence type="ECO:0000256" key="2">
    <source>
        <dbReference type="ARBA" id="ARBA00022527"/>
    </source>
</evidence>
<dbReference type="PROSITE" id="PS00108">
    <property type="entry name" value="PROTEIN_KINASE_ST"/>
    <property type="match status" value="1"/>
</dbReference>
<dbReference type="Gene3D" id="1.10.510.10">
    <property type="entry name" value="Transferase(Phosphotransferase) domain 1"/>
    <property type="match status" value="1"/>
</dbReference>
<dbReference type="InterPro" id="IPR008271">
    <property type="entry name" value="Ser/Thr_kinase_AS"/>
</dbReference>
<proteinExistence type="predicted"/>
<feature type="domain" description="Protein kinase" evidence="9">
    <location>
        <begin position="1"/>
        <end position="235"/>
    </location>
</feature>
<dbReference type="PROSITE" id="PS50011">
    <property type="entry name" value="PROTEIN_KINASE_DOM"/>
    <property type="match status" value="1"/>
</dbReference>
<dbReference type="SUPFAM" id="SSF56112">
    <property type="entry name" value="Protein kinase-like (PK-like)"/>
    <property type="match status" value="1"/>
</dbReference>
<keyword evidence="2" id="KW-0723">Serine/threonine-protein kinase</keyword>
<evidence type="ECO:0000256" key="4">
    <source>
        <dbReference type="ARBA" id="ARBA00022741"/>
    </source>
</evidence>
<organism evidence="10">
    <name type="scientific">Sesamum latifolium</name>
    <dbReference type="NCBI Taxonomy" id="2727402"/>
    <lineage>
        <taxon>Eukaryota</taxon>
        <taxon>Viridiplantae</taxon>
        <taxon>Streptophyta</taxon>
        <taxon>Embryophyta</taxon>
        <taxon>Tracheophyta</taxon>
        <taxon>Spermatophyta</taxon>
        <taxon>Magnoliopsida</taxon>
        <taxon>eudicotyledons</taxon>
        <taxon>Gunneridae</taxon>
        <taxon>Pentapetalae</taxon>
        <taxon>asterids</taxon>
        <taxon>lamiids</taxon>
        <taxon>Lamiales</taxon>
        <taxon>Pedaliaceae</taxon>
        <taxon>Sesamum</taxon>
    </lineage>
</organism>
<accession>A0AAW2SRT8</accession>
<keyword evidence="3" id="KW-0808">Transferase</keyword>
<dbReference type="GO" id="GO:0004674">
    <property type="term" value="F:protein serine/threonine kinase activity"/>
    <property type="evidence" value="ECO:0007669"/>
    <property type="project" value="UniProtKB-KW"/>
</dbReference>
<comment type="catalytic activity">
    <reaction evidence="8">
        <text>L-seryl-[protein] + ATP = O-phospho-L-seryl-[protein] + ADP + H(+)</text>
        <dbReference type="Rhea" id="RHEA:17989"/>
        <dbReference type="Rhea" id="RHEA-COMP:9863"/>
        <dbReference type="Rhea" id="RHEA-COMP:11604"/>
        <dbReference type="ChEBI" id="CHEBI:15378"/>
        <dbReference type="ChEBI" id="CHEBI:29999"/>
        <dbReference type="ChEBI" id="CHEBI:30616"/>
        <dbReference type="ChEBI" id="CHEBI:83421"/>
        <dbReference type="ChEBI" id="CHEBI:456216"/>
        <dbReference type="EC" id="2.7.11.1"/>
    </reaction>
</comment>
<evidence type="ECO:0000256" key="3">
    <source>
        <dbReference type="ARBA" id="ARBA00022679"/>
    </source>
</evidence>
<evidence type="ECO:0000256" key="7">
    <source>
        <dbReference type="ARBA" id="ARBA00047899"/>
    </source>
</evidence>
<dbReference type="Pfam" id="PF00069">
    <property type="entry name" value="Pkinase"/>
    <property type="match status" value="1"/>
</dbReference>
<sequence length="484" mass="54454">METAESDAVEISPTGGIFGYKGFDEIDGIEVAWNQVSIEDALQSPEHLERLYSEVHLLRTLKHENVIRYRSKHKNVDMKAIKNWARQILRGLDYLHAHNPCIIHRDLKCDNIFVNGNHGEVKIGDLGLATIMQQPTARSVIGTPEFMAPELYEEEYNELVDIYSFGMCMLELVTCEYPYSECKNQAQIYKKVTSGIKPAAFWKVKDPEVRRFIEKCLVPASQRLSAAELLKEPFVLYEYSKDYTYGPPQLSPRSLNSLRSDCPSMDLDPSCRRLSGSTCPESMSETSMSILELHRCTERNEFALKGEKHDDSSISLTLRIADCSVVSNRNHCSHNIHGKESGERGVYPEFAGSKNTSTAESVGASSFHTDASTSDAVHKKDSQVAHHSIEKYKTSNGHSPISESVKDSLTSYAGSWITASTTMSLSISSLSLTDKENELCDNLKVELDAIDLQYQQCCRELLKMRELAIENAKKKWIMKKISVL</sequence>
<dbReference type="InterPro" id="IPR011009">
    <property type="entry name" value="Kinase-like_dom_sf"/>
</dbReference>
<protein>
    <recommendedName>
        <fullName evidence="1">non-specific serine/threonine protein kinase</fullName>
        <ecNumber evidence="1">2.7.11.1</ecNumber>
    </recommendedName>
</protein>
<comment type="caution">
    <text evidence="10">The sequence shown here is derived from an EMBL/GenBank/DDBJ whole genome shotgun (WGS) entry which is preliminary data.</text>
</comment>
<dbReference type="SMART" id="SM00220">
    <property type="entry name" value="S_TKc"/>
    <property type="match status" value="1"/>
</dbReference>
<dbReference type="EMBL" id="JACGWN010000016">
    <property type="protein sequence ID" value="KAL0394548.1"/>
    <property type="molecule type" value="Genomic_DNA"/>
</dbReference>
<evidence type="ECO:0000256" key="6">
    <source>
        <dbReference type="ARBA" id="ARBA00022840"/>
    </source>
</evidence>
<reference evidence="10" key="1">
    <citation type="submission" date="2020-06" db="EMBL/GenBank/DDBJ databases">
        <authorList>
            <person name="Li T."/>
            <person name="Hu X."/>
            <person name="Zhang T."/>
            <person name="Song X."/>
            <person name="Zhang H."/>
            <person name="Dai N."/>
            <person name="Sheng W."/>
            <person name="Hou X."/>
            <person name="Wei L."/>
        </authorList>
    </citation>
    <scope>NUCLEOTIDE SEQUENCE</scope>
    <source>
        <strain evidence="10">KEN1</strain>
        <tissue evidence="10">Leaf</tissue>
    </source>
</reference>
<dbReference type="FunFam" id="1.10.510.10:FF:000046">
    <property type="entry name" value="probable serine/threonine-protein kinase WNK9"/>
    <property type="match status" value="1"/>
</dbReference>
<keyword evidence="4" id="KW-0547">Nucleotide-binding</keyword>
<dbReference type="GO" id="GO:0005524">
    <property type="term" value="F:ATP binding"/>
    <property type="evidence" value="ECO:0007669"/>
    <property type="project" value="UniProtKB-KW"/>
</dbReference>
<dbReference type="EC" id="2.7.11.1" evidence="1"/>
<evidence type="ECO:0000259" key="9">
    <source>
        <dbReference type="PROSITE" id="PS50011"/>
    </source>
</evidence>
<dbReference type="InterPro" id="IPR000719">
    <property type="entry name" value="Prot_kinase_dom"/>
</dbReference>
<name>A0AAW2SRT8_9LAMI</name>
<keyword evidence="5 10" id="KW-0418">Kinase</keyword>
<evidence type="ECO:0000313" key="10">
    <source>
        <dbReference type="EMBL" id="KAL0394548.1"/>
    </source>
</evidence>
<reference evidence="10" key="2">
    <citation type="journal article" date="2024" name="Plant">
        <title>Genomic evolution and insights into agronomic trait innovations of Sesamum species.</title>
        <authorList>
            <person name="Miao H."/>
            <person name="Wang L."/>
            <person name="Qu L."/>
            <person name="Liu H."/>
            <person name="Sun Y."/>
            <person name="Le M."/>
            <person name="Wang Q."/>
            <person name="Wei S."/>
            <person name="Zheng Y."/>
            <person name="Lin W."/>
            <person name="Duan Y."/>
            <person name="Cao H."/>
            <person name="Xiong S."/>
            <person name="Wang X."/>
            <person name="Wei L."/>
            <person name="Li C."/>
            <person name="Ma Q."/>
            <person name="Ju M."/>
            <person name="Zhao R."/>
            <person name="Li G."/>
            <person name="Mu C."/>
            <person name="Tian Q."/>
            <person name="Mei H."/>
            <person name="Zhang T."/>
            <person name="Gao T."/>
            <person name="Zhang H."/>
        </authorList>
    </citation>
    <scope>NUCLEOTIDE SEQUENCE</scope>
    <source>
        <strain evidence="10">KEN1</strain>
    </source>
</reference>
<dbReference type="AlphaFoldDB" id="A0AAW2SRT8"/>
<dbReference type="Gene3D" id="3.30.200.20">
    <property type="entry name" value="Phosphorylase Kinase, domain 1"/>
    <property type="match status" value="1"/>
</dbReference>